<dbReference type="EMBL" id="AOHY01000017">
    <property type="protein sequence ID" value="ELY49561.1"/>
    <property type="molecule type" value="Genomic_DNA"/>
</dbReference>
<sequence>MRLDDVSSGEATMSLAFDGTVIVPAADPDDGERTAAALASHLTPTSSVVIVNVIEKAGGGIDKASVSQREEHADDIFERTDRILESTDATVETAVLYGTDVVERIFDEAEDRNADAVVFTPREGNRLAELLTGDVARRLVKEASIPVVALPQDDS</sequence>
<feature type="domain" description="UspA" evidence="1">
    <location>
        <begin position="22"/>
        <end position="150"/>
    </location>
</feature>
<dbReference type="CDD" id="cd00293">
    <property type="entry name" value="USP-like"/>
    <property type="match status" value="1"/>
</dbReference>
<dbReference type="InterPro" id="IPR006016">
    <property type="entry name" value="UspA"/>
</dbReference>
<keyword evidence="3" id="KW-1185">Reference proteome</keyword>
<dbReference type="InterPro" id="IPR014729">
    <property type="entry name" value="Rossmann-like_a/b/a_fold"/>
</dbReference>
<evidence type="ECO:0000313" key="2">
    <source>
        <dbReference type="EMBL" id="ELY49561.1"/>
    </source>
</evidence>
<dbReference type="Gene3D" id="3.40.50.620">
    <property type="entry name" value="HUPs"/>
    <property type="match status" value="1"/>
</dbReference>
<proteinExistence type="predicted"/>
<accession>L9WK52</accession>
<dbReference type="AlphaFoldDB" id="L9WK52"/>
<gene>
    <name evidence="2" type="ORF">C494_08182</name>
</gene>
<protein>
    <submittedName>
        <fullName evidence="2">UspA domain-containing protein</fullName>
    </submittedName>
</protein>
<reference evidence="2 3" key="1">
    <citation type="journal article" date="2014" name="PLoS Genet.">
        <title>Phylogenetically driven sequencing of extremely halophilic archaea reveals strategies for static and dynamic osmo-response.</title>
        <authorList>
            <person name="Becker E.A."/>
            <person name="Seitzer P.M."/>
            <person name="Tritt A."/>
            <person name="Larsen D."/>
            <person name="Krusor M."/>
            <person name="Yao A.I."/>
            <person name="Wu D."/>
            <person name="Madern D."/>
            <person name="Eisen J.A."/>
            <person name="Darling A.E."/>
            <person name="Facciotti M.T."/>
        </authorList>
    </citation>
    <scope>NUCLEOTIDE SEQUENCE [LARGE SCALE GENOMIC DNA]</scope>
    <source>
        <strain evidence="2 3">JCM 10635</strain>
    </source>
</reference>
<dbReference type="Proteomes" id="UP000011690">
    <property type="component" value="Unassembled WGS sequence"/>
</dbReference>
<organism evidence="2 3">
    <name type="scientific">Natronorubrum bangense JCM 10635</name>
    <dbReference type="NCBI Taxonomy" id="1227500"/>
    <lineage>
        <taxon>Archaea</taxon>
        <taxon>Methanobacteriati</taxon>
        <taxon>Methanobacteriota</taxon>
        <taxon>Stenosarchaea group</taxon>
        <taxon>Halobacteria</taxon>
        <taxon>Halobacteriales</taxon>
        <taxon>Natrialbaceae</taxon>
        <taxon>Natronorubrum</taxon>
    </lineage>
</organism>
<evidence type="ECO:0000313" key="3">
    <source>
        <dbReference type="Proteomes" id="UP000011690"/>
    </source>
</evidence>
<comment type="caution">
    <text evidence="2">The sequence shown here is derived from an EMBL/GenBank/DDBJ whole genome shotgun (WGS) entry which is preliminary data.</text>
</comment>
<dbReference type="SUPFAM" id="SSF52402">
    <property type="entry name" value="Adenine nucleotide alpha hydrolases-like"/>
    <property type="match status" value="1"/>
</dbReference>
<dbReference type="eggNOG" id="arCOG00450">
    <property type="taxonomic scope" value="Archaea"/>
</dbReference>
<evidence type="ECO:0000259" key="1">
    <source>
        <dbReference type="Pfam" id="PF00582"/>
    </source>
</evidence>
<name>L9WK52_9EURY</name>
<dbReference type="Pfam" id="PF00582">
    <property type="entry name" value="Usp"/>
    <property type="match status" value="1"/>
</dbReference>
<dbReference type="PATRIC" id="fig|1227500.6.peg.1648"/>